<proteinExistence type="predicted"/>
<feature type="domain" description="Chromo" evidence="1">
    <location>
        <begin position="175"/>
        <end position="227"/>
    </location>
</feature>
<dbReference type="SUPFAM" id="SSF54160">
    <property type="entry name" value="Chromo domain-like"/>
    <property type="match status" value="1"/>
</dbReference>
<evidence type="ECO:0000313" key="2">
    <source>
        <dbReference type="EMBL" id="KAF9678665.1"/>
    </source>
</evidence>
<dbReference type="InterPro" id="IPR056924">
    <property type="entry name" value="SH3_Tf2-1"/>
</dbReference>
<dbReference type="Gene3D" id="2.40.50.40">
    <property type="match status" value="1"/>
</dbReference>
<dbReference type="CDD" id="cd00024">
    <property type="entry name" value="CD_CSD"/>
    <property type="match status" value="1"/>
</dbReference>
<dbReference type="OrthoDB" id="1935586at2759"/>
<protein>
    <recommendedName>
        <fullName evidence="1">Chromo domain-containing protein</fullName>
    </recommendedName>
</protein>
<organism evidence="2 3">
    <name type="scientific">Salix dunnii</name>
    <dbReference type="NCBI Taxonomy" id="1413687"/>
    <lineage>
        <taxon>Eukaryota</taxon>
        <taxon>Viridiplantae</taxon>
        <taxon>Streptophyta</taxon>
        <taxon>Embryophyta</taxon>
        <taxon>Tracheophyta</taxon>
        <taxon>Spermatophyta</taxon>
        <taxon>Magnoliopsida</taxon>
        <taxon>eudicotyledons</taxon>
        <taxon>Gunneridae</taxon>
        <taxon>Pentapetalae</taxon>
        <taxon>rosids</taxon>
        <taxon>fabids</taxon>
        <taxon>Malpighiales</taxon>
        <taxon>Salicaceae</taxon>
        <taxon>Saliceae</taxon>
        <taxon>Salix</taxon>
    </lineage>
</organism>
<evidence type="ECO:0000313" key="3">
    <source>
        <dbReference type="Proteomes" id="UP000657918"/>
    </source>
</evidence>
<dbReference type="InterPro" id="IPR000953">
    <property type="entry name" value="Chromo/chromo_shadow_dom"/>
</dbReference>
<gene>
    <name evidence="2" type="ORF">SADUNF_Sadunf07G0058700</name>
</gene>
<dbReference type="PROSITE" id="PS50013">
    <property type="entry name" value="CHROMO_2"/>
    <property type="match status" value="1"/>
</dbReference>
<evidence type="ECO:0000259" key="1">
    <source>
        <dbReference type="PROSITE" id="PS50013"/>
    </source>
</evidence>
<keyword evidence="3" id="KW-1185">Reference proteome</keyword>
<dbReference type="EMBL" id="JADGMS010000007">
    <property type="protein sequence ID" value="KAF9678665.1"/>
    <property type="molecule type" value="Genomic_DNA"/>
</dbReference>
<dbReference type="InterPro" id="IPR023780">
    <property type="entry name" value="Chromo_domain"/>
</dbReference>
<dbReference type="AlphaFoldDB" id="A0A835MV86"/>
<reference evidence="2 3" key="1">
    <citation type="submission" date="2020-10" db="EMBL/GenBank/DDBJ databases">
        <title>Plant Genome Project.</title>
        <authorList>
            <person name="Zhang R.-G."/>
        </authorList>
    </citation>
    <scope>NUCLEOTIDE SEQUENCE [LARGE SCALE GENOMIC DNA]</scope>
    <source>
        <strain evidence="2">FAFU-HL-1</strain>
        <tissue evidence="2">Leaf</tissue>
    </source>
</reference>
<dbReference type="Pfam" id="PF00385">
    <property type="entry name" value="Chromo"/>
    <property type="match status" value="1"/>
</dbReference>
<accession>A0A835MV86</accession>
<dbReference type="Pfam" id="PF24626">
    <property type="entry name" value="SH3_Tf2-1"/>
    <property type="match status" value="1"/>
</dbReference>
<dbReference type="Proteomes" id="UP000657918">
    <property type="component" value="Unassembled WGS sequence"/>
</dbReference>
<comment type="caution">
    <text evidence="2">The sequence shown here is derived from an EMBL/GenBank/DDBJ whole genome shotgun (WGS) entry which is preliminary data.</text>
</comment>
<sequence>MVPWQCYLSQSAVSLYKNISLVNNPFSPLAAANYPPNTTTLTVTSMHPTGILSGIPHFKAPWRRTSKTFQNDKTYALVADRFYSPRLRDTVLVRLKPEHFPPGSFTKLHARRAGPFKIIKKLGSNAYVVGSPAKFNISHVFNIEDITAFKGELSTTTVQDIQLAMPLPENTSPRDEVAAILDHQFVSTRRGGYYKFLVQWKNHPHSESVWLQASELQQLHPHLFTTYLHHNLSESIWGG</sequence>
<dbReference type="InterPro" id="IPR016197">
    <property type="entry name" value="Chromo-like_dom_sf"/>
</dbReference>
<name>A0A835MV86_9ROSI</name>